<sequence length="560" mass="61520">MRDIFRDAAVGQVLRFVTRGSVAAYPEDTKDFILPALHTQSNLFVDISGYGADPGQEASHRTFNPRHSKDVSEDQESDETTCAHRSSDGITLVTWYTDTDPANPHNWSSAKKIWTSFLILIYTLSVYIGSSLYTASEPAIVSLYGVSEVVAALGLSLYVIGYGVGPMLFSPLSEVPAIGRNPPYVITYALFVVLCVPTSLVDNFAGLLVLRFLLGFFGSPCLATGGASYGDFYGGREMPYVIALWGGGATLAPALGPLVGGFAVQYKNWRWSSWELLWFTGPVFILMFLALPETSSDKILLQRARRLRTLTGRADLRSTSEIHQEKMATREILTQALIKPWEINIKDPAMLFTTFYTALIYAIYYSFFESFPLVYQDIYGFDLSQLGLAFLAVLAGLFVAVAAYCAYFYWISDPTFAKAEAEGHEIPPEARLRPGLIATFFIPAGLFIYAWTSRPSLHFIISLVGIAISMFGVFIITQCMFIYLPFTYPRYAGSLFAANGFARSVFAAAAILYSRPMFLGMGVAGGVSLLGGLCAGCCAGIYVIYSFGKTLRLRSRFAVA</sequence>
<protein>
    <submittedName>
        <fullName evidence="8">MFS general substrate transporter</fullName>
    </submittedName>
</protein>
<feature type="transmembrane region" description="Helical" evidence="6">
    <location>
        <begin position="241"/>
        <end position="264"/>
    </location>
</feature>
<dbReference type="Pfam" id="PF07690">
    <property type="entry name" value="MFS_1"/>
    <property type="match status" value="1"/>
</dbReference>
<evidence type="ECO:0000256" key="4">
    <source>
        <dbReference type="ARBA" id="ARBA00023136"/>
    </source>
</evidence>
<dbReference type="OrthoDB" id="3357846at2759"/>
<dbReference type="PROSITE" id="PS50850">
    <property type="entry name" value="MFS"/>
    <property type="match status" value="1"/>
</dbReference>
<evidence type="ECO:0000313" key="9">
    <source>
        <dbReference type="Proteomes" id="UP000799750"/>
    </source>
</evidence>
<feature type="transmembrane region" description="Helical" evidence="6">
    <location>
        <begin position="184"/>
        <end position="201"/>
    </location>
</feature>
<keyword evidence="9" id="KW-1185">Reference proteome</keyword>
<feature type="transmembrane region" description="Helical" evidence="6">
    <location>
        <begin position="276"/>
        <end position="296"/>
    </location>
</feature>
<keyword evidence="3 6" id="KW-1133">Transmembrane helix</keyword>
<feature type="transmembrane region" description="Helical" evidence="6">
    <location>
        <begin position="457"/>
        <end position="484"/>
    </location>
</feature>
<dbReference type="InterPro" id="IPR020846">
    <property type="entry name" value="MFS_dom"/>
</dbReference>
<dbReference type="CDD" id="cd17323">
    <property type="entry name" value="MFS_Tpo1_MDR_like"/>
    <property type="match status" value="1"/>
</dbReference>
<proteinExistence type="predicted"/>
<dbReference type="GO" id="GO:1990961">
    <property type="term" value="P:xenobiotic detoxification by transmembrane export across the plasma membrane"/>
    <property type="evidence" value="ECO:0007669"/>
    <property type="project" value="TreeGrafter"/>
</dbReference>
<evidence type="ECO:0000256" key="3">
    <source>
        <dbReference type="ARBA" id="ARBA00022989"/>
    </source>
</evidence>
<feature type="transmembrane region" description="Helical" evidence="6">
    <location>
        <begin position="491"/>
        <end position="513"/>
    </location>
</feature>
<feature type="transmembrane region" description="Helical" evidence="6">
    <location>
        <begin position="388"/>
        <end position="411"/>
    </location>
</feature>
<organism evidence="8 9">
    <name type="scientific">Lophium mytilinum</name>
    <dbReference type="NCBI Taxonomy" id="390894"/>
    <lineage>
        <taxon>Eukaryota</taxon>
        <taxon>Fungi</taxon>
        <taxon>Dikarya</taxon>
        <taxon>Ascomycota</taxon>
        <taxon>Pezizomycotina</taxon>
        <taxon>Dothideomycetes</taxon>
        <taxon>Pleosporomycetidae</taxon>
        <taxon>Mytilinidiales</taxon>
        <taxon>Mytilinidiaceae</taxon>
        <taxon>Lophium</taxon>
    </lineage>
</organism>
<dbReference type="InterPro" id="IPR011701">
    <property type="entry name" value="MFS"/>
</dbReference>
<keyword evidence="4 6" id="KW-0472">Membrane</keyword>
<evidence type="ECO:0000256" key="1">
    <source>
        <dbReference type="ARBA" id="ARBA00004141"/>
    </source>
</evidence>
<reference evidence="8" key="1">
    <citation type="journal article" date="2020" name="Stud. Mycol.">
        <title>101 Dothideomycetes genomes: a test case for predicting lifestyles and emergence of pathogens.</title>
        <authorList>
            <person name="Haridas S."/>
            <person name="Albert R."/>
            <person name="Binder M."/>
            <person name="Bloem J."/>
            <person name="Labutti K."/>
            <person name="Salamov A."/>
            <person name="Andreopoulos B."/>
            <person name="Baker S."/>
            <person name="Barry K."/>
            <person name="Bills G."/>
            <person name="Bluhm B."/>
            <person name="Cannon C."/>
            <person name="Castanera R."/>
            <person name="Culley D."/>
            <person name="Daum C."/>
            <person name="Ezra D."/>
            <person name="Gonzalez J."/>
            <person name="Henrissat B."/>
            <person name="Kuo A."/>
            <person name="Liang C."/>
            <person name="Lipzen A."/>
            <person name="Lutzoni F."/>
            <person name="Magnuson J."/>
            <person name="Mondo S."/>
            <person name="Nolan M."/>
            <person name="Ohm R."/>
            <person name="Pangilinan J."/>
            <person name="Park H.-J."/>
            <person name="Ramirez L."/>
            <person name="Alfaro M."/>
            <person name="Sun H."/>
            <person name="Tritt A."/>
            <person name="Yoshinaga Y."/>
            <person name="Zwiers L.-H."/>
            <person name="Turgeon B."/>
            <person name="Goodwin S."/>
            <person name="Spatafora J."/>
            <person name="Crous P."/>
            <person name="Grigoriev I."/>
        </authorList>
    </citation>
    <scope>NUCLEOTIDE SEQUENCE</scope>
    <source>
        <strain evidence="8">CBS 269.34</strain>
    </source>
</reference>
<evidence type="ECO:0000256" key="6">
    <source>
        <dbReference type="SAM" id="Phobius"/>
    </source>
</evidence>
<dbReference type="GO" id="GO:0015244">
    <property type="term" value="F:fluconazole transmembrane transporter activity"/>
    <property type="evidence" value="ECO:0007669"/>
    <property type="project" value="TreeGrafter"/>
</dbReference>
<dbReference type="Proteomes" id="UP000799750">
    <property type="component" value="Unassembled WGS sequence"/>
</dbReference>
<feature type="transmembrane region" description="Helical" evidence="6">
    <location>
        <begin position="432"/>
        <end position="451"/>
    </location>
</feature>
<feature type="region of interest" description="Disordered" evidence="5">
    <location>
        <begin position="55"/>
        <end position="85"/>
    </location>
</feature>
<evidence type="ECO:0000256" key="5">
    <source>
        <dbReference type="SAM" id="MobiDB-lite"/>
    </source>
</evidence>
<keyword evidence="2 6" id="KW-0812">Transmembrane</keyword>
<dbReference type="AlphaFoldDB" id="A0A6A6QWE7"/>
<evidence type="ECO:0000256" key="2">
    <source>
        <dbReference type="ARBA" id="ARBA00022692"/>
    </source>
</evidence>
<feature type="transmembrane region" description="Helical" evidence="6">
    <location>
        <begin position="113"/>
        <end position="133"/>
    </location>
</feature>
<comment type="subcellular location">
    <subcellularLocation>
        <location evidence="1">Membrane</location>
        <topology evidence="1">Multi-pass membrane protein</topology>
    </subcellularLocation>
</comment>
<dbReference type="SUPFAM" id="SSF103473">
    <property type="entry name" value="MFS general substrate transporter"/>
    <property type="match status" value="1"/>
</dbReference>
<dbReference type="InterPro" id="IPR036259">
    <property type="entry name" value="MFS_trans_sf"/>
</dbReference>
<feature type="transmembrane region" description="Helical" evidence="6">
    <location>
        <begin position="139"/>
        <end position="164"/>
    </location>
</feature>
<evidence type="ECO:0000259" key="7">
    <source>
        <dbReference type="PROSITE" id="PS50850"/>
    </source>
</evidence>
<feature type="transmembrane region" description="Helical" evidence="6">
    <location>
        <begin position="349"/>
        <end position="368"/>
    </location>
</feature>
<name>A0A6A6QWE7_9PEZI</name>
<dbReference type="GO" id="GO:0005886">
    <property type="term" value="C:plasma membrane"/>
    <property type="evidence" value="ECO:0007669"/>
    <property type="project" value="TreeGrafter"/>
</dbReference>
<gene>
    <name evidence="8" type="ORF">BU16DRAFT_458901</name>
</gene>
<dbReference type="PANTHER" id="PTHR23502:SF23">
    <property type="entry name" value="FLUCONAZOLE RESISTANCE PROTEIN 1"/>
    <property type="match status" value="1"/>
</dbReference>
<evidence type="ECO:0000313" key="8">
    <source>
        <dbReference type="EMBL" id="KAF2496519.1"/>
    </source>
</evidence>
<accession>A0A6A6QWE7</accession>
<dbReference type="Gene3D" id="1.20.1250.20">
    <property type="entry name" value="MFS general substrate transporter like domains"/>
    <property type="match status" value="1"/>
</dbReference>
<dbReference type="EMBL" id="MU004187">
    <property type="protein sequence ID" value="KAF2496519.1"/>
    <property type="molecule type" value="Genomic_DNA"/>
</dbReference>
<feature type="transmembrane region" description="Helical" evidence="6">
    <location>
        <begin position="207"/>
        <end position="229"/>
    </location>
</feature>
<feature type="domain" description="Major facilitator superfamily (MFS) profile" evidence="7">
    <location>
        <begin position="115"/>
        <end position="560"/>
    </location>
</feature>
<dbReference type="PANTHER" id="PTHR23502">
    <property type="entry name" value="MAJOR FACILITATOR SUPERFAMILY"/>
    <property type="match status" value="1"/>
</dbReference>
<feature type="transmembrane region" description="Helical" evidence="6">
    <location>
        <begin position="519"/>
        <end position="545"/>
    </location>
</feature>